<protein>
    <submittedName>
        <fullName evidence="1">PLC-like phosphodiesterase</fullName>
    </submittedName>
</protein>
<reference evidence="2" key="1">
    <citation type="journal article" date="2018" name="Nat. Microbiol.">
        <title>Leveraging single-cell genomics to expand the fungal tree of life.</title>
        <authorList>
            <person name="Ahrendt S.R."/>
            <person name="Quandt C.A."/>
            <person name="Ciobanu D."/>
            <person name="Clum A."/>
            <person name="Salamov A."/>
            <person name="Andreopoulos B."/>
            <person name="Cheng J.F."/>
            <person name="Woyke T."/>
            <person name="Pelin A."/>
            <person name="Henrissat B."/>
            <person name="Reynolds N.K."/>
            <person name="Benny G.L."/>
            <person name="Smith M.E."/>
            <person name="James T.Y."/>
            <person name="Grigoriev I.V."/>
        </authorList>
    </citation>
    <scope>NUCLEOTIDE SEQUENCE [LARGE SCALE GENOMIC DNA]</scope>
    <source>
        <strain evidence="2">Benny S71-1</strain>
    </source>
</reference>
<dbReference type="Pfam" id="PF26146">
    <property type="entry name" value="PI-PLC_X"/>
    <property type="match status" value="2"/>
</dbReference>
<dbReference type="PROSITE" id="PS50007">
    <property type="entry name" value="PIPLC_X_DOMAIN"/>
    <property type="match status" value="1"/>
</dbReference>
<dbReference type="Gene3D" id="3.20.20.190">
    <property type="entry name" value="Phosphatidylinositol (PI) phosphodiesterase"/>
    <property type="match status" value="2"/>
</dbReference>
<dbReference type="AlphaFoldDB" id="A0A4P9Z116"/>
<evidence type="ECO:0000313" key="2">
    <source>
        <dbReference type="Proteomes" id="UP000278143"/>
    </source>
</evidence>
<sequence length="694" mass="78036">MAATNCNGSPDYCQLPFDRYTFAGTHNSAAYRLRPDCTLATGKCSKAIGTCIEAGSKCTQPWRERCRTSSENCKNKIPPWLGRWTHICKVPLQACAGSMPIICENAPQWFTRCLWENQPGKDIGQQLIDGIRSLDMDTCVTHDQRAVTCHGQGATRALGDELDVHLRQLADFLGTHRDQVVTIEYMDTDGDAGIIARALVAAVERHLGGRLWEQQSANAPWPTLGQMIDAGKQVVVFAGSIYEALPAATRPRWLHRRDDHYRNTWDYTRSGHTPDEIARLMLSYQPTGPDADHWQCVDFEYSPDGKTLLDQMRHGTVPSVCLERLASDMNRRVPEIVEHYARRFRQIHRVRLDYYDNAKTLLFDAVTMMNARNFRLFALKKHANTLSRRATSRCNGDAALCDRPLNRITFAGTHNSAAYHLAPECSRQIATCDRVMQRTAQQCTSSLPDALSFLSVFCTAWQQVCTATERVCRGWQQVCTRTIDVCARGLSWMCDAAPDWLKDCVWQNQAGHDITQQLNDGIRALDVDVCMDRNEQVVVCHGMGELRALGDTLEHVLGQIRSHLETVPDTVITIEFGDVDGDGRSMAIKLRDIVQAQLGRYLVERPKGDSAAVWPTLGQLIDKQQRVVVFGSGWTERLAEEERPAWLLSRGDYFVGSWSYTHQQPTTDGAATVLHEHANATHADDNRMPCIDME</sequence>
<gene>
    <name evidence="1" type="ORF">SYNPS1DRAFT_22467</name>
</gene>
<proteinExistence type="predicted"/>
<dbReference type="OrthoDB" id="7984201at2759"/>
<dbReference type="InterPro" id="IPR051057">
    <property type="entry name" value="PI-PLC_domain"/>
</dbReference>
<dbReference type="InterPro" id="IPR017946">
    <property type="entry name" value="PLC-like_Pdiesterase_TIM-brl"/>
</dbReference>
<name>A0A4P9Z116_9FUNG</name>
<evidence type="ECO:0000313" key="1">
    <source>
        <dbReference type="EMBL" id="RKP25602.1"/>
    </source>
</evidence>
<keyword evidence="2" id="KW-1185">Reference proteome</keyword>
<organism evidence="1 2">
    <name type="scientific">Syncephalis pseudoplumigaleata</name>
    <dbReference type="NCBI Taxonomy" id="1712513"/>
    <lineage>
        <taxon>Eukaryota</taxon>
        <taxon>Fungi</taxon>
        <taxon>Fungi incertae sedis</taxon>
        <taxon>Zoopagomycota</taxon>
        <taxon>Zoopagomycotina</taxon>
        <taxon>Zoopagomycetes</taxon>
        <taxon>Zoopagales</taxon>
        <taxon>Piptocephalidaceae</taxon>
        <taxon>Syncephalis</taxon>
    </lineage>
</organism>
<dbReference type="SUPFAM" id="SSF51695">
    <property type="entry name" value="PLC-like phosphodiesterases"/>
    <property type="match status" value="2"/>
</dbReference>
<dbReference type="Proteomes" id="UP000278143">
    <property type="component" value="Unassembled WGS sequence"/>
</dbReference>
<dbReference type="PANTHER" id="PTHR13593">
    <property type="match status" value="1"/>
</dbReference>
<dbReference type="EMBL" id="KZ989686">
    <property type="protein sequence ID" value="RKP25602.1"/>
    <property type="molecule type" value="Genomic_DNA"/>
</dbReference>
<dbReference type="CDD" id="cd08557">
    <property type="entry name" value="PI-PLCc_bacteria_like"/>
    <property type="match status" value="1"/>
</dbReference>
<dbReference type="GO" id="GO:0008081">
    <property type="term" value="F:phosphoric diester hydrolase activity"/>
    <property type="evidence" value="ECO:0007669"/>
    <property type="project" value="InterPro"/>
</dbReference>
<dbReference type="GO" id="GO:0006629">
    <property type="term" value="P:lipid metabolic process"/>
    <property type="evidence" value="ECO:0007669"/>
    <property type="project" value="InterPro"/>
</dbReference>
<accession>A0A4P9Z116</accession>
<dbReference type="PANTHER" id="PTHR13593:SF140">
    <property type="entry name" value="PLC-LIKE PHOSPHODIESTERASE"/>
    <property type="match status" value="1"/>
</dbReference>